<evidence type="ECO:0000256" key="1">
    <source>
        <dbReference type="ARBA" id="ARBA00006271"/>
    </source>
</evidence>
<dbReference type="InterPro" id="IPR007861">
    <property type="entry name" value="DNA_mismatch_repair_MutS_clamp"/>
</dbReference>
<name>A0ABT5LSQ3_9GAMM</name>
<dbReference type="NCBIfam" id="NF003810">
    <property type="entry name" value="PRK05399.1"/>
    <property type="match status" value="1"/>
</dbReference>
<dbReference type="InterPro" id="IPR007696">
    <property type="entry name" value="DNA_mismatch_repair_MutS_core"/>
</dbReference>
<evidence type="ECO:0000259" key="11">
    <source>
        <dbReference type="PROSITE" id="PS00486"/>
    </source>
</evidence>
<dbReference type="Pfam" id="PF00488">
    <property type="entry name" value="MutS_V"/>
    <property type="match status" value="1"/>
</dbReference>
<dbReference type="RefSeq" id="WP_273575385.1">
    <property type="nucleotide sequence ID" value="NZ_JAQRFN010000007.1"/>
</dbReference>
<dbReference type="Gene3D" id="3.40.50.300">
    <property type="entry name" value="P-loop containing nucleotide triphosphate hydrolases"/>
    <property type="match status" value="1"/>
</dbReference>
<dbReference type="Gene3D" id="1.10.1420.10">
    <property type="match status" value="2"/>
</dbReference>
<dbReference type="InterPro" id="IPR036678">
    <property type="entry name" value="MutS_con_dom_sf"/>
</dbReference>
<dbReference type="SUPFAM" id="SSF55271">
    <property type="entry name" value="DNA repair protein MutS, domain I"/>
    <property type="match status" value="1"/>
</dbReference>
<feature type="domain" description="DNA mismatch repair proteins mutS family" evidence="11">
    <location>
        <begin position="690"/>
        <end position="706"/>
    </location>
</feature>
<comment type="similarity">
    <text evidence="1 9 10">Belongs to the DNA mismatch repair MutS family.</text>
</comment>
<dbReference type="InterPro" id="IPR017261">
    <property type="entry name" value="DNA_mismatch_repair_MutS/MSH"/>
</dbReference>
<evidence type="ECO:0000256" key="8">
    <source>
        <dbReference type="ARBA" id="ARBA00024647"/>
    </source>
</evidence>
<keyword evidence="3 9" id="KW-0547">Nucleotide-binding</keyword>
<keyword evidence="13" id="KW-1185">Reference proteome</keyword>
<dbReference type="Gene3D" id="3.30.420.110">
    <property type="entry name" value="MutS, connector domain"/>
    <property type="match status" value="1"/>
</dbReference>
<dbReference type="InterPro" id="IPR016151">
    <property type="entry name" value="DNA_mismatch_repair_MutS_N"/>
</dbReference>
<dbReference type="EMBL" id="JAQRFN010000007">
    <property type="protein sequence ID" value="MDC9596751.1"/>
    <property type="molecule type" value="Genomic_DNA"/>
</dbReference>
<dbReference type="PANTHER" id="PTHR11361">
    <property type="entry name" value="DNA MISMATCH REPAIR PROTEIN MUTS FAMILY MEMBER"/>
    <property type="match status" value="1"/>
</dbReference>
<comment type="function">
    <text evidence="8 9">This protein is involved in the repair of mismatches in DNA. It is possible that it carries out the mismatch recognition step. This protein has a weak ATPase activity.</text>
</comment>
<dbReference type="Pfam" id="PF01624">
    <property type="entry name" value="MutS_I"/>
    <property type="match status" value="1"/>
</dbReference>
<proteinExistence type="inferred from homology"/>
<dbReference type="PROSITE" id="PS00486">
    <property type="entry name" value="DNA_MISMATCH_REPAIR_2"/>
    <property type="match status" value="1"/>
</dbReference>
<dbReference type="SUPFAM" id="SSF53150">
    <property type="entry name" value="DNA repair protein MutS, domain II"/>
    <property type="match status" value="1"/>
</dbReference>
<dbReference type="Pfam" id="PF05190">
    <property type="entry name" value="MutS_IV"/>
    <property type="match status" value="1"/>
</dbReference>
<dbReference type="Gene3D" id="3.40.1170.10">
    <property type="entry name" value="DNA repair protein MutS, domain I"/>
    <property type="match status" value="1"/>
</dbReference>
<evidence type="ECO:0000256" key="2">
    <source>
        <dbReference type="ARBA" id="ARBA00021982"/>
    </source>
</evidence>
<dbReference type="HAMAP" id="MF_00096">
    <property type="entry name" value="MutS"/>
    <property type="match status" value="1"/>
</dbReference>
<protein>
    <recommendedName>
        <fullName evidence="2 9">DNA mismatch repair protein MutS</fullName>
    </recommendedName>
</protein>
<dbReference type="Gene3D" id="6.10.140.430">
    <property type="match status" value="1"/>
</dbReference>
<dbReference type="SUPFAM" id="SSF48334">
    <property type="entry name" value="DNA repair protein MutS, domain III"/>
    <property type="match status" value="1"/>
</dbReference>
<evidence type="ECO:0000256" key="5">
    <source>
        <dbReference type="ARBA" id="ARBA00022840"/>
    </source>
</evidence>
<dbReference type="Pfam" id="PF05192">
    <property type="entry name" value="MutS_III"/>
    <property type="match status" value="1"/>
</dbReference>
<evidence type="ECO:0000256" key="6">
    <source>
        <dbReference type="ARBA" id="ARBA00023125"/>
    </source>
</evidence>
<keyword evidence="4 9" id="KW-0227">DNA damage</keyword>
<evidence type="ECO:0000256" key="9">
    <source>
        <dbReference type="HAMAP-Rule" id="MF_00096"/>
    </source>
</evidence>
<dbReference type="InterPro" id="IPR000432">
    <property type="entry name" value="DNA_mismatch_repair_MutS_C"/>
</dbReference>
<feature type="binding site" evidence="9">
    <location>
        <begin position="616"/>
        <end position="623"/>
    </location>
    <ligand>
        <name>ATP</name>
        <dbReference type="ChEBI" id="CHEBI:30616"/>
    </ligand>
</feature>
<dbReference type="SMART" id="SM00534">
    <property type="entry name" value="MUTSac"/>
    <property type="match status" value="1"/>
</dbReference>
<reference evidence="12 13" key="1">
    <citation type="submission" date="2023-02" db="EMBL/GenBank/DDBJ databases">
        <title>Entomopathogenic bacteria.</title>
        <authorList>
            <person name="Machado R.A."/>
        </authorList>
    </citation>
    <scope>NUCLEOTIDE SEQUENCE [LARGE SCALE GENOMIC DNA]</scope>
    <source>
        <strain evidence="12 13">XENO-2</strain>
    </source>
</reference>
<comment type="caution">
    <text evidence="12">The sequence shown here is derived from an EMBL/GenBank/DDBJ whole genome shotgun (WGS) entry which is preliminary data.</text>
</comment>
<dbReference type="InterPro" id="IPR045076">
    <property type="entry name" value="MutS"/>
</dbReference>
<dbReference type="Proteomes" id="UP001220225">
    <property type="component" value="Unassembled WGS sequence"/>
</dbReference>
<dbReference type="InterPro" id="IPR007860">
    <property type="entry name" value="DNA_mmatch_repair_MutS_con_dom"/>
</dbReference>
<evidence type="ECO:0000256" key="7">
    <source>
        <dbReference type="ARBA" id="ARBA00023204"/>
    </source>
</evidence>
<evidence type="ECO:0000313" key="13">
    <source>
        <dbReference type="Proteomes" id="UP001220225"/>
    </source>
</evidence>
<dbReference type="SMART" id="SM00533">
    <property type="entry name" value="MUTSd"/>
    <property type="match status" value="1"/>
</dbReference>
<dbReference type="PANTHER" id="PTHR11361:SF34">
    <property type="entry name" value="DNA MISMATCH REPAIR PROTEIN MSH1, MITOCHONDRIAL"/>
    <property type="match status" value="1"/>
</dbReference>
<dbReference type="CDD" id="cd03284">
    <property type="entry name" value="ABC_MutS1"/>
    <property type="match status" value="1"/>
</dbReference>
<keyword evidence="7 9" id="KW-0234">DNA repair</keyword>
<dbReference type="InterPro" id="IPR007695">
    <property type="entry name" value="DNA_mismatch_repair_MutS-lik_N"/>
</dbReference>
<evidence type="ECO:0000256" key="4">
    <source>
        <dbReference type="ARBA" id="ARBA00022763"/>
    </source>
</evidence>
<evidence type="ECO:0000256" key="10">
    <source>
        <dbReference type="RuleBase" id="RU003756"/>
    </source>
</evidence>
<dbReference type="Pfam" id="PF05188">
    <property type="entry name" value="MutS_II"/>
    <property type="match status" value="1"/>
</dbReference>
<evidence type="ECO:0000313" key="12">
    <source>
        <dbReference type="EMBL" id="MDC9596751.1"/>
    </source>
</evidence>
<dbReference type="InterPro" id="IPR005748">
    <property type="entry name" value="DNA_mismatch_repair_MutS"/>
</dbReference>
<dbReference type="InterPro" id="IPR027417">
    <property type="entry name" value="P-loop_NTPase"/>
</dbReference>
<dbReference type="PIRSF" id="PIRSF037677">
    <property type="entry name" value="DNA_mis_repair_Msh6"/>
    <property type="match status" value="1"/>
</dbReference>
<evidence type="ECO:0000256" key="3">
    <source>
        <dbReference type="ARBA" id="ARBA00022741"/>
    </source>
</evidence>
<dbReference type="SUPFAM" id="SSF52540">
    <property type="entry name" value="P-loop containing nucleoside triphosphate hydrolases"/>
    <property type="match status" value="1"/>
</dbReference>
<gene>
    <name evidence="9 12" type="primary">mutS</name>
    <name evidence="12" type="ORF">PSI14_07670</name>
</gene>
<sequence length="853" mass="95285">MKESPAKDLDSHTPMMQQYLRLKSQHPDILLLYRMGDFYELFFDDAKKAAKLLDISLTKRGQSAGQPIPMAGVPYHAIENYLAKLVHLGESAAICEQVGDPATSKGPVERKVVRIVTPGTVTDEALLQERQDNLLAAIWHDSQGFGYATLDITSGRFRVSEMTDEDTIAAELQRTRPAELLYPEAFGHMALIERCHGLRRRPMWEFELDTARQQLNLQFGTRDLIGFGVEKATLALRAAGCLLQYVKDTQRTALPHIRSLTIERQQETVIMDAATRRNLELTQNLSGGTENTLASVLDQCVTPMGSRMLKRWLHTPIRNKYVLENRQQAISALQEIGYELQPFLRQVGDLERVLGRLALRSARPRDLARMRHAFQQLPDIHQIMTSSDSPYIQALQQRVGHFDELQALLENAVVETPPVLVRDGGVIATGYNAELDEWRALADGASDYLDKLEIREREKHGIDTLKVGFNGVHGYYIQVSRGQSHLVPIHYVRRQTLKNAERYIIPELKEYEDKVLTSKGKALAIEKALYEELFDLLLPHLADLQTCAEALSELDVLANLAERAETLNYTCPILTDKVGIQITNGRHPVVEQVLSEPFIANPLALSSQRRLLIITGPNMGGKSTYMRQTALITLLAYIGSFVPAEKAVIGPVDRIFTRVGASDDLASGRSTFMVEMTETANILHNATEYSLVLMDEIGRGTSTYDGLSLAWACAENLANRIKAMTLFATHYFELTTLPEKLEGVVNIHLDAVEHGDTIAFMHNVQEGAASKSYGLAVASLAGVPRDVIKRARQKLKELESLSNNATASHVDTPQLTLLSEETSPAVEALENLNPDTLTPRQALEWIYRLKDMV</sequence>
<dbReference type="NCBIfam" id="TIGR01070">
    <property type="entry name" value="mutS1"/>
    <property type="match status" value="1"/>
</dbReference>
<dbReference type="InterPro" id="IPR036187">
    <property type="entry name" value="DNA_mismatch_repair_MutS_sf"/>
</dbReference>
<accession>A0ABT5LSQ3</accession>
<keyword evidence="6 9" id="KW-0238">DNA-binding</keyword>
<organism evidence="12 13">
    <name type="scientific">Xenorhabdus anantnagensis</name>
    <dbReference type="NCBI Taxonomy" id="3025875"/>
    <lineage>
        <taxon>Bacteria</taxon>
        <taxon>Pseudomonadati</taxon>
        <taxon>Pseudomonadota</taxon>
        <taxon>Gammaproteobacteria</taxon>
        <taxon>Enterobacterales</taxon>
        <taxon>Morganellaceae</taxon>
        <taxon>Xenorhabdus</taxon>
    </lineage>
</organism>
<keyword evidence="5 9" id="KW-0067">ATP-binding</keyword>